<evidence type="ECO:0000313" key="2">
    <source>
        <dbReference type="Proteomes" id="UP001396334"/>
    </source>
</evidence>
<keyword evidence="2" id="KW-1185">Reference proteome</keyword>
<dbReference type="EMBL" id="JBBPBN010000006">
    <property type="protein sequence ID" value="KAK9035401.1"/>
    <property type="molecule type" value="Genomic_DNA"/>
</dbReference>
<protein>
    <submittedName>
        <fullName evidence="1">Uncharacterized protein</fullName>
    </submittedName>
</protein>
<dbReference type="Proteomes" id="UP001396334">
    <property type="component" value="Unassembled WGS sequence"/>
</dbReference>
<sequence>MLHKKSKMELGFNLGIISLVGYATPLVSEGLAERCSDFGMTVVMQYSQWKTPLKSVNNLWGTMEKADWKIVVDLIANAKLCPTGLAPNNKLEIFLGQLHQPDSILSDGAHQKAMNIGPNNQEQRMSLYLEQLKV</sequence>
<accession>A0ABR2TD41</accession>
<comment type="caution">
    <text evidence="1">The sequence shown here is derived from an EMBL/GenBank/DDBJ whole genome shotgun (WGS) entry which is preliminary data.</text>
</comment>
<evidence type="ECO:0000313" key="1">
    <source>
        <dbReference type="EMBL" id="KAK9035401.1"/>
    </source>
</evidence>
<name>A0ABR2TD41_9ROSI</name>
<gene>
    <name evidence="1" type="ORF">V6N11_077443</name>
</gene>
<proteinExistence type="predicted"/>
<reference evidence="1 2" key="1">
    <citation type="journal article" date="2024" name="G3 (Bethesda)">
        <title>Genome assembly of Hibiscus sabdariffa L. provides insights into metabolisms of medicinal natural products.</title>
        <authorList>
            <person name="Kim T."/>
        </authorList>
    </citation>
    <scope>NUCLEOTIDE SEQUENCE [LARGE SCALE GENOMIC DNA]</scope>
    <source>
        <strain evidence="1">TK-2024</strain>
        <tissue evidence="1">Old leaves</tissue>
    </source>
</reference>
<organism evidence="1 2">
    <name type="scientific">Hibiscus sabdariffa</name>
    <name type="common">roselle</name>
    <dbReference type="NCBI Taxonomy" id="183260"/>
    <lineage>
        <taxon>Eukaryota</taxon>
        <taxon>Viridiplantae</taxon>
        <taxon>Streptophyta</taxon>
        <taxon>Embryophyta</taxon>
        <taxon>Tracheophyta</taxon>
        <taxon>Spermatophyta</taxon>
        <taxon>Magnoliopsida</taxon>
        <taxon>eudicotyledons</taxon>
        <taxon>Gunneridae</taxon>
        <taxon>Pentapetalae</taxon>
        <taxon>rosids</taxon>
        <taxon>malvids</taxon>
        <taxon>Malvales</taxon>
        <taxon>Malvaceae</taxon>
        <taxon>Malvoideae</taxon>
        <taxon>Hibiscus</taxon>
    </lineage>
</organism>